<reference evidence="1" key="2">
    <citation type="submission" date="2019-01" db="UniProtKB">
        <authorList>
            <consortium name="EnsemblPlants"/>
        </authorList>
    </citation>
    <scope>IDENTIFICATION</scope>
    <source>
        <strain evidence="1">cv. Heinz 1706</strain>
    </source>
</reference>
<evidence type="ECO:0000313" key="2">
    <source>
        <dbReference type="Proteomes" id="UP000004994"/>
    </source>
</evidence>
<name>A0A3Q7FRC1_SOLLC</name>
<sequence length="134" mass="15052">MYGWVNKVLMACLIPDVNDVYFVEGKLQLSVLPQGCGHQLKKIIVCGFEGTQSGLEVLFLRDLLLISANIEMMVIKWKSGLRNLIRDASDEFVTKTLSNARKRSKKAVGNDIISTVNGKRLKFARKSHSLNWKG</sequence>
<organism evidence="1">
    <name type="scientific">Solanum lycopersicum</name>
    <name type="common">Tomato</name>
    <name type="synonym">Lycopersicon esculentum</name>
    <dbReference type="NCBI Taxonomy" id="4081"/>
    <lineage>
        <taxon>Eukaryota</taxon>
        <taxon>Viridiplantae</taxon>
        <taxon>Streptophyta</taxon>
        <taxon>Embryophyta</taxon>
        <taxon>Tracheophyta</taxon>
        <taxon>Spermatophyta</taxon>
        <taxon>Magnoliopsida</taxon>
        <taxon>eudicotyledons</taxon>
        <taxon>Gunneridae</taxon>
        <taxon>Pentapetalae</taxon>
        <taxon>asterids</taxon>
        <taxon>lamiids</taxon>
        <taxon>Solanales</taxon>
        <taxon>Solanaceae</taxon>
        <taxon>Solanoideae</taxon>
        <taxon>Solaneae</taxon>
        <taxon>Solanum</taxon>
        <taxon>Solanum subgen. Lycopersicon</taxon>
    </lineage>
</organism>
<dbReference type="Proteomes" id="UP000004994">
    <property type="component" value="Chromosome 2"/>
</dbReference>
<dbReference type="Gramene" id="Solyc02g079095.1.1">
    <property type="protein sequence ID" value="Solyc02g079095.1.1"/>
    <property type="gene ID" value="Solyc02g079095.1"/>
</dbReference>
<proteinExistence type="predicted"/>
<reference evidence="1" key="1">
    <citation type="journal article" date="2012" name="Nature">
        <title>The tomato genome sequence provides insights into fleshy fruit evolution.</title>
        <authorList>
            <consortium name="Tomato Genome Consortium"/>
        </authorList>
    </citation>
    <scope>NUCLEOTIDE SEQUENCE [LARGE SCALE GENOMIC DNA]</scope>
    <source>
        <strain evidence="1">cv. Heinz 1706</strain>
    </source>
</reference>
<accession>A0A3Q7FRC1</accession>
<keyword evidence="2" id="KW-1185">Reference proteome</keyword>
<protein>
    <submittedName>
        <fullName evidence="1">Uncharacterized protein</fullName>
    </submittedName>
</protein>
<evidence type="ECO:0000313" key="1">
    <source>
        <dbReference type="EnsemblPlants" id="Solyc02g079095.1.1"/>
    </source>
</evidence>
<dbReference type="EnsemblPlants" id="Solyc02g079095.1.1">
    <property type="protein sequence ID" value="Solyc02g079095.1.1"/>
    <property type="gene ID" value="Solyc02g079095.1"/>
</dbReference>
<dbReference type="AlphaFoldDB" id="A0A3Q7FRC1"/>
<dbReference type="InParanoid" id="A0A3Q7FRC1"/>